<name>A4XUS8_ECTM1</name>
<evidence type="ECO:0000256" key="1">
    <source>
        <dbReference type="SAM" id="MobiDB-lite"/>
    </source>
</evidence>
<organism evidence="3">
    <name type="scientific">Ectopseudomonas mendocina (strain ymp)</name>
    <name type="common">Pseudomonas mendocina</name>
    <dbReference type="NCBI Taxonomy" id="399739"/>
    <lineage>
        <taxon>Bacteria</taxon>
        <taxon>Pseudomonadati</taxon>
        <taxon>Pseudomonadota</taxon>
        <taxon>Gammaproteobacteria</taxon>
        <taxon>Pseudomonadales</taxon>
        <taxon>Pseudomonadaceae</taxon>
        <taxon>Ectopseudomonas</taxon>
    </lineage>
</organism>
<dbReference type="STRING" id="399739.Pmen_2336"/>
<protein>
    <recommendedName>
        <fullName evidence="2">Tox-GHH2 domain-containing protein</fullName>
    </recommendedName>
</protein>
<dbReference type="HOGENOM" id="CLU_066858_1_0_6"/>
<dbReference type="KEGG" id="pmy:Pmen_2336"/>
<reference evidence="3" key="1">
    <citation type="submission" date="2007-04" db="EMBL/GenBank/DDBJ databases">
        <title>Complete sequence of Pseudomonas mendocina ymp.</title>
        <authorList>
            <consortium name="US DOE Joint Genome Institute"/>
            <person name="Copeland A."/>
            <person name="Lucas S."/>
            <person name="Lapidus A."/>
            <person name="Barry K."/>
            <person name="Glavina del Rio T."/>
            <person name="Dalin E."/>
            <person name="Tice H."/>
            <person name="Pitluck S."/>
            <person name="Kiss H."/>
            <person name="Brettin T."/>
            <person name="Detter J.C."/>
            <person name="Bruce D."/>
            <person name="Han C."/>
            <person name="Schmutz J."/>
            <person name="Larimer F."/>
            <person name="Land M."/>
            <person name="Hauser L."/>
            <person name="Kyrpides N."/>
            <person name="Mikhailova N."/>
            <person name="Hersman L."/>
            <person name="Dubois J."/>
            <person name="Maurice P."/>
            <person name="Richardson P."/>
        </authorList>
    </citation>
    <scope>NUCLEOTIDE SEQUENCE [LARGE SCALE GENOMIC DNA]</scope>
    <source>
        <strain evidence="3">Ymp</strain>
    </source>
</reference>
<dbReference type="InterPro" id="IPR028917">
    <property type="entry name" value="Tox-GHH2_domain"/>
</dbReference>
<dbReference type="AlphaFoldDB" id="A4XUS8"/>
<evidence type="ECO:0000259" key="2">
    <source>
        <dbReference type="Pfam" id="PF15635"/>
    </source>
</evidence>
<dbReference type="CDD" id="cd14740">
    <property type="entry name" value="PAAR_4"/>
    <property type="match status" value="1"/>
</dbReference>
<feature type="region of interest" description="Disordered" evidence="1">
    <location>
        <begin position="311"/>
        <end position="361"/>
    </location>
</feature>
<feature type="domain" description="Tox-GHH2" evidence="2">
    <location>
        <begin position="216"/>
        <end position="332"/>
    </location>
</feature>
<dbReference type="Pfam" id="PF13665">
    <property type="entry name" value="Tox-PAAR-like"/>
    <property type="match status" value="1"/>
</dbReference>
<dbReference type="eggNOG" id="COG1475">
    <property type="taxonomic scope" value="Bacteria"/>
</dbReference>
<dbReference type="EMBL" id="CP000680">
    <property type="protein sequence ID" value="ABP85094.1"/>
    <property type="molecule type" value="Genomic_DNA"/>
</dbReference>
<accession>A4XUS8</accession>
<gene>
    <name evidence="3" type="ordered locus">Pmen_2336</name>
</gene>
<sequence>MANEVYANNMEVSCKSADGKSIACFPDVCFTPPQTPATPPGVPIPYPNTGMAKDTTNGTRTVKITGKEVMLKNKSYFKTSYGDEAGCAPKKGVITSKIKGKVYFTSWSMDVKFEGENVVRNLDMTTHNHASMPGNTPLWPYIDAVAAAANPSDPCHKVTKGLADNDCQRHVKANTYSTGSVNRAGASEALCNDPKCKAAMACVLTPYSPSNCCDGKTPHHIVPKSQFKERGKGGKALLLDSNGDNKYDPDKAPCICEDGHSHSTGTHGDIHEETNLLTVTHPKVSPHVTGKTIDPNARWDVADAEAVGAKATKKGGSQCDEECTKSQVRAGHQQMGIGPNDKIRPSTAGHVPEPSNPTTFP</sequence>
<dbReference type="Pfam" id="PF15635">
    <property type="entry name" value="Tox-GHH2"/>
    <property type="match status" value="1"/>
</dbReference>
<dbReference type="OrthoDB" id="8073614at2"/>
<evidence type="ECO:0000313" key="3">
    <source>
        <dbReference type="EMBL" id="ABP85094.1"/>
    </source>
</evidence>
<proteinExistence type="predicted"/>
<dbReference type="PATRIC" id="fig|399739.8.peg.2358"/>